<dbReference type="InterPro" id="IPR018394">
    <property type="entry name" value="DNA_photolyase_1_CS_C"/>
</dbReference>
<feature type="domain" description="Photolyase/cryptochrome alpha/beta" evidence="8">
    <location>
        <begin position="5"/>
        <end position="134"/>
    </location>
</feature>
<dbReference type="RefSeq" id="WP_301199439.1">
    <property type="nucleotide sequence ID" value="NZ_JAPDPI010000019.1"/>
</dbReference>
<dbReference type="InterPro" id="IPR036134">
    <property type="entry name" value="Crypto/Photolyase_FAD-like_sf"/>
</dbReference>
<dbReference type="Gene3D" id="3.40.50.620">
    <property type="entry name" value="HUPs"/>
    <property type="match status" value="1"/>
</dbReference>
<dbReference type="InterPro" id="IPR006050">
    <property type="entry name" value="DNA_photolyase_N"/>
</dbReference>
<dbReference type="AlphaFoldDB" id="A0AAE3MED8"/>
<feature type="site" description="Electron transfer via tryptophanyl radical" evidence="6">
    <location>
        <position position="337"/>
    </location>
</feature>
<evidence type="ECO:0000259" key="8">
    <source>
        <dbReference type="PROSITE" id="PS51645"/>
    </source>
</evidence>
<evidence type="ECO:0000256" key="7">
    <source>
        <dbReference type="RuleBase" id="RU004182"/>
    </source>
</evidence>
<dbReference type="InterPro" id="IPR002081">
    <property type="entry name" value="Cryptochrome/DNA_photolyase_1"/>
</dbReference>
<keyword evidence="2 5" id="KW-0285">Flavoprotein</keyword>
<keyword evidence="3 5" id="KW-0274">FAD</keyword>
<dbReference type="Proteomes" id="UP001207408">
    <property type="component" value="Unassembled WGS sequence"/>
</dbReference>
<dbReference type="InterPro" id="IPR005101">
    <property type="entry name" value="Cryptochr/Photolyase_FAD-bd"/>
</dbReference>
<dbReference type="GO" id="GO:0003904">
    <property type="term" value="F:deoxyribodipyrimidine photo-lyase activity"/>
    <property type="evidence" value="ECO:0007669"/>
    <property type="project" value="TreeGrafter"/>
</dbReference>
<evidence type="ECO:0000256" key="2">
    <source>
        <dbReference type="ARBA" id="ARBA00022630"/>
    </source>
</evidence>
<dbReference type="GO" id="GO:0006950">
    <property type="term" value="P:response to stress"/>
    <property type="evidence" value="ECO:0007669"/>
    <property type="project" value="UniProtKB-ARBA"/>
</dbReference>
<comment type="cofactor">
    <cofactor evidence="5">
        <name>FAD</name>
        <dbReference type="ChEBI" id="CHEBI:57692"/>
    </cofactor>
    <text evidence="5">Binds 1 FAD per subunit.</text>
</comment>
<accession>A0AAE3MED8</accession>
<feature type="binding site" evidence="5">
    <location>
        <position position="211"/>
    </location>
    <ligand>
        <name>FAD</name>
        <dbReference type="ChEBI" id="CHEBI:57692"/>
    </ligand>
</feature>
<dbReference type="Gene3D" id="1.10.579.10">
    <property type="entry name" value="DNA Cyclobutane Dipyrimidine Photolyase, subunit A, domain 3"/>
    <property type="match status" value="1"/>
</dbReference>
<dbReference type="PANTHER" id="PTHR11455">
    <property type="entry name" value="CRYPTOCHROME"/>
    <property type="match status" value="1"/>
</dbReference>
<evidence type="ECO:0000256" key="3">
    <source>
        <dbReference type="ARBA" id="ARBA00022827"/>
    </source>
</evidence>
<dbReference type="GO" id="GO:0006139">
    <property type="term" value="P:nucleobase-containing compound metabolic process"/>
    <property type="evidence" value="ECO:0007669"/>
    <property type="project" value="UniProtKB-ARBA"/>
</dbReference>
<dbReference type="Gene3D" id="1.25.40.80">
    <property type="match status" value="1"/>
</dbReference>
<dbReference type="InterPro" id="IPR014729">
    <property type="entry name" value="Rossmann-like_a/b/a_fold"/>
</dbReference>
<comment type="similarity">
    <text evidence="7">Belongs to the DNA photolyase family.</text>
</comment>
<organism evidence="9 10">
    <name type="scientific">Plebeiibacterium marinum</name>
    <dbReference type="NCBI Taxonomy" id="2992111"/>
    <lineage>
        <taxon>Bacteria</taxon>
        <taxon>Pseudomonadati</taxon>
        <taxon>Bacteroidota</taxon>
        <taxon>Bacteroidia</taxon>
        <taxon>Marinilabiliales</taxon>
        <taxon>Marinilabiliaceae</taxon>
        <taxon>Plebeiibacterium</taxon>
    </lineage>
</organism>
<dbReference type="GO" id="GO:0009416">
    <property type="term" value="P:response to light stimulus"/>
    <property type="evidence" value="ECO:0007669"/>
    <property type="project" value="TreeGrafter"/>
</dbReference>
<sequence length="431" mass="50854">MAKEKVSIFWFRRDLRLDDNYGFYKSLNGNYPVLPLFIFDTDITDKLAVDDSRIGFIYELLSGLSDALRSYSSGILVKKGKPYEVWNELLGEYDVRSVYANEDYEPYGIQRDELVKDLLSWRSIPFSLYKDHVIFAKADVLKNDGSPYAMYTAYKNRWLRNLAECPFDEFPLVENANFIKRRFNIPTLTDLGFVPSGIKVVPYSFDCLKDYDETRDYPALNGSSKLGPFLRFGALSIRKVFRQARYNETFLNELIWREFFIQVLYHFPLSANKNFKEKYDGIKWRNNLEEFEKWKCGETGYLLVDAGMRELNATGYMHNRVRMVVASFLCKHLLIDWRWGERFFAEKLLDFELASNVGNWQWVAGTGCDSAPYFRVFNPIQQAVKFDPQMEYIKKWLTAKEIKCAKPMVEHKYARERAIYTYRAELKPDRR</sequence>
<feature type="binding site" evidence="5">
    <location>
        <position position="250"/>
    </location>
    <ligand>
        <name>FAD</name>
        <dbReference type="ChEBI" id="CHEBI:57692"/>
    </ligand>
</feature>
<dbReference type="SUPFAM" id="SSF48173">
    <property type="entry name" value="Cryptochrome/photolyase FAD-binding domain"/>
    <property type="match status" value="1"/>
</dbReference>
<evidence type="ECO:0000313" key="10">
    <source>
        <dbReference type="Proteomes" id="UP001207408"/>
    </source>
</evidence>
<dbReference type="InterPro" id="IPR036155">
    <property type="entry name" value="Crypto/Photolyase_N_sf"/>
</dbReference>
<protein>
    <submittedName>
        <fullName evidence="9">DNA photolyase family protein</fullName>
    </submittedName>
</protein>
<dbReference type="EMBL" id="JAPDPI010000019">
    <property type="protein sequence ID" value="MCW3806067.1"/>
    <property type="molecule type" value="Genomic_DNA"/>
</dbReference>
<dbReference type="GO" id="GO:0071949">
    <property type="term" value="F:FAD binding"/>
    <property type="evidence" value="ECO:0007669"/>
    <property type="project" value="TreeGrafter"/>
</dbReference>
<dbReference type="Pfam" id="PF00875">
    <property type="entry name" value="DNA_photolyase"/>
    <property type="match status" value="1"/>
</dbReference>
<evidence type="ECO:0000256" key="1">
    <source>
        <dbReference type="ARBA" id="ARBA00001932"/>
    </source>
</evidence>
<gene>
    <name evidence="9" type="ORF">OM074_10545</name>
</gene>
<evidence type="ECO:0000256" key="4">
    <source>
        <dbReference type="ARBA" id="ARBA00022991"/>
    </source>
</evidence>
<feature type="site" description="Electron transfer via tryptophanyl radical" evidence="6">
    <location>
        <position position="284"/>
    </location>
</feature>
<proteinExistence type="inferred from homology"/>
<dbReference type="PANTHER" id="PTHR11455:SF9">
    <property type="entry name" value="CRYPTOCHROME CIRCADIAN CLOCK 5 ISOFORM X1"/>
    <property type="match status" value="1"/>
</dbReference>
<feature type="site" description="Electron transfer via tryptophanyl radical" evidence="6">
    <location>
        <position position="360"/>
    </location>
</feature>
<evidence type="ECO:0000256" key="5">
    <source>
        <dbReference type="PIRSR" id="PIRSR602081-1"/>
    </source>
</evidence>
<name>A0AAE3MED8_9BACT</name>
<comment type="cofactor">
    <cofactor evidence="1">
        <name>(6R)-5,10-methylene-5,6,7,8-tetrahydrofolate</name>
        <dbReference type="ChEBI" id="CHEBI:15636"/>
    </cofactor>
</comment>
<keyword evidence="4 7" id="KW-0157">Chromophore</keyword>
<dbReference type="Pfam" id="PF03441">
    <property type="entry name" value="FAD_binding_7"/>
    <property type="match status" value="1"/>
</dbReference>
<dbReference type="PROSITE" id="PS00691">
    <property type="entry name" value="DNA_PHOTOLYASES_1_2"/>
    <property type="match status" value="1"/>
</dbReference>
<keyword evidence="10" id="KW-1185">Reference proteome</keyword>
<reference evidence="9" key="1">
    <citation type="submission" date="2022-10" db="EMBL/GenBank/DDBJ databases">
        <authorList>
            <person name="Yu W.X."/>
        </authorList>
    </citation>
    <scope>NUCLEOTIDE SEQUENCE</scope>
    <source>
        <strain evidence="9">D04</strain>
    </source>
</reference>
<dbReference type="PRINTS" id="PR00147">
    <property type="entry name" value="DNAPHOTLYASE"/>
</dbReference>
<evidence type="ECO:0000256" key="6">
    <source>
        <dbReference type="PIRSR" id="PIRSR602081-2"/>
    </source>
</evidence>
<dbReference type="GO" id="GO:0003677">
    <property type="term" value="F:DNA binding"/>
    <property type="evidence" value="ECO:0007669"/>
    <property type="project" value="TreeGrafter"/>
</dbReference>
<comment type="caution">
    <text evidence="9">The sequence shown here is derived from an EMBL/GenBank/DDBJ whole genome shotgun (WGS) entry which is preliminary data.</text>
</comment>
<evidence type="ECO:0000313" key="9">
    <source>
        <dbReference type="EMBL" id="MCW3806067.1"/>
    </source>
</evidence>
<dbReference type="SUPFAM" id="SSF52425">
    <property type="entry name" value="Cryptochrome/photolyase, N-terminal domain"/>
    <property type="match status" value="1"/>
</dbReference>
<dbReference type="PROSITE" id="PS51645">
    <property type="entry name" value="PHR_CRY_ALPHA_BETA"/>
    <property type="match status" value="1"/>
</dbReference>
<feature type="binding site" evidence="5">
    <location>
        <begin position="253"/>
        <end position="260"/>
    </location>
    <ligand>
        <name>FAD</name>
        <dbReference type="ChEBI" id="CHEBI:57692"/>
    </ligand>
</feature>